<dbReference type="PROSITE" id="PS00723">
    <property type="entry name" value="POLYPRENYL_SYNTHASE_1"/>
    <property type="match status" value="1"/>
</dbReference>
<comment type="function">
    <text evidence="7">Supplies heptaprenyl diphosphate, the precursor for the side chain of the isoprenoid quinone menaquinone-7 (MQ-7).</text>
</comment>
<evidence type="ECO:0000256" key="11">
    <source>
        <dbReference type="RuleBase" id="RU004466"/>
    </source>
</evidence>
<comment type="cofactor">
    <cofactor evidence="1">
        <name>Mg(2+)</name>
        <dbReference type="ChEBI" id="CHEBI:18420"/>
    </cofactor>
</comment>
<accession>A0A143HB11</accession>
<dbReference type="SUPFAM" id="SSF48576">
    <property type="entry name" value="Terpenoid synthases"/>
    <property type="match status" value="1"/>
</dbReference>
<evidence type="ECO:0000313" key="14">
    <source>
        <dbReference type="Proteomes" id="UP000076021"/>
    </source>
</evidence>
<comment type="subunit">
    <text evidence="8">Heterodimer of component I and II.</text>
</comment>
<evidence type="ECO:0000256" key="5">
    <source>
        <dbReference type="ARBA" id="ARBA00022842"/>
    </source>
</evidence>
<evidence type="ECO:0000256" key="3">
    <source>
        <dbReference type="ARBA" id="ARBA00022679"/>
    </source>
</evidence>
<name>A0A143HB11_9BACL</name>
<evidence type="ECO:0000256" key="6">
    <source>
        <dbReference type="ARBA" id="ARBA00050780"/>
    </source>
</evidence>
<feature type="coiled-coil region" evidence="12">
    <location>
        <begin position="3"/>
        <end position="30"/>
    </location>
</feature>
<dbReference type="InterPro" id="IPR014119">
    <property type="entry name" value="GerC3_HepT"/>
</dbReference>
<reference evidence="14" key="2">
    <citation type="submission" date="2016-03" db="EMBL/GenBank/DDBJ databases">
        <authorList>
            <person name="Ploux O."/>
        </authorList>
    </citation>
    <scope>NUCLEOTIDE SEQUENCE [LARGE SCALE GENOMIC DNA]</scope>
    <source>
        <strain evidence="14">PP9</strain>
    </source>
</reference>
<dbReference type="PANTHER" id="PTHR12001">
    <property type="entry name" value="GERANYLGERANYL PYROPHOSPHATE SYNTHASE"/>
    <property type="match status" value="1"/>
</dbReference>
<dbReference type="FunFam" id="1.10.600.10:FF:000014">
    <property type="entry name" value="Heptaprenyl diphosphate synthase component II"/>
    <property type="match status" value="1"/>
</dbReference>
<evidence type="ECO:0000256" key="10">
    <source>
        <dbReference type="ARBA" id="ARBA00070472"/>
    </source>
</evidence>
<dbReference type="InterPro" id="IPR008949">
    <property type="entry name" value="Isoprenoid_synthase_dom_sf"/>
</dbReference>
<dbReference type="InterPro" id="IPR033749">
    <property type="entry name" value="Polyprenyl_synt_CS"/>
</dbReference>
<dbReference type="GO" id="GO:0046872">
    <property type="term" value="F:metal ion binding"/>
    <property type="evidence" value="ECO:0007669"/>
    <property type="project" value="UniProtKB-KW"/>
</dbReference>
<evidence type="ECO:0000256" key="1">
    <source>
        <dbReference type="ARBA" id="ARBA00001946"/>
    </source>
</evidence>
<dbReference type="NCBIfam" id="TIGR02748">
    <property type="entry name" value="GerC3_HepT"/>
    <property type="match status" value="1"/>
</dbReference>
<evidence type="ECO:0000256" key="12">
    <source>
        <dbReference type="SAM" id="Coils"/>
    </source>
</evidence>
<keyword evidence="5" id="KW-0460">Magnesium</keyword>
<dbReference type="AlphaFoldDB" id="A0A143HB11"/>
<comment type="catalytic activity">
    <reaction evidence="6">
        <text>4 isopentenyl diphosphate + (2E,6E)-farnesyl diphosphate = all-trans-heptaprenyl diphosphate + 4 diphosphate</text>
        <dbReference type="Rhea" id="RHEA:27794"/>
        <dbReference type="ChEBI" id="CHEBI:33019"/>
        <dbReference type="ChEBI" id="CHEBI:58206"/>
        <dbReference type="ChEBI" id="CHEBI:128769"/>
        <dbReference type="ChEBI" id="CHEBI:175763"/>
        <dbReference type="EC" id="2.5.1.30"/>
    </reaction>
</comment>
<keyword evidence="4" id="KW-0479">Metal-binding</keyword>
<dbReference type="STRING" id="241244.ATY39_03785"/>
<sequence>MEKMKLKLLYADLQSDIRVIEKELETALDSSSHYLKDASLHLLKAGGKRIRPVFVLLGAKFGQYNIDDMKNVAVPLELIHMASLVHDDVIDDAELRRGRPTVKSQWNNRVAMYAGDFIFARALEYMTNIQNEKAHQILSKTMVEIVQGEIIQIEDKMHLNQSIRDYFRRIKRKTALLISSSCQLGAVAAGADDSVAHHLKKFGYYVGMSFQIIDDVLDLTATDKQLGKPAGSDLLQGNITLPVLLAKNDSAIRPYIEKALSGDMKEDERQVFLKKMRSSNAINEAYHISNLYLQKALKEIEELPANSVKKSLKDIALYMGKRKF</sequence>
<evidence type="ECO:0000256" key="7">
    <source>
        <dbReference type="ARBA" id="ARBA00055604"/>
    </source>
</evidence>
<reference evidence="13 14" key="1">
    <citation type="journal article" date="2016" name="Genome Announc.">
        <title>Whole-Genome Sequence of Rummeliibacillus stabekisii Strain PP9 Isolated from Antarctic Soil.</title>
        <authorList>
            <person name="da Mota F.F."/>
            <person name="Vollu R.E."/>
            <person name="Jurelevicius D."/>
            <person name="Seldin L."/>
        </authorList>
    </citation>
    <scope>NUCLEOTIDE SEQUENCE [LARGE SCALE GENOMIC DNA]</scope>
    <source>
        <strain evidence="13 14">PP9</strain>
    </source>
</reference>
<keyword evidence="14" id="KW-1185">Reference proteome</keyword>
<dbReference type="GO" id="GO:0000010">
    <property type="term" value="F:heptaprenyl diphosphate synthase activity"/>
    <property type="evidence" value="ECO:0007669"/>
    <property type="project" value="UniProtKB-EC"/>
</dbReference>
<evidence type="ECO:0000256" key="9">
    <source>
        <dbReference type="ARBA" id="ARBA00066444"/>
    </source>
</evidence>
<dbReference type="PROSITE" id="PS00444">
    <property type="entry name" value="POLYPRENYL_SYNTHASE_2"/>
    <property type="match status" value="1"/>
</dbReference>
<dbReference type="KEGG" id="rst:ATY39_03785"/>
<evidence type="ECO:0000256" key="8">
    <source>
        <dbReference type="ARBA" id="ARBA00065985"/>
    </source>
</evidence>
<dbReference type="PANTHER" id="PTHR12001:SF69">
    <property type="entry name" value="ALL TRANS-POLYPRENYL-DIPHOSPHATE SYNTHASE PDSS1"/>
    <property type="match status" value="1"/>
</dbReference>
<dbReference type="Pfam" id="PF00348">
    <property type="entry name" value="polyprenyl_synt"/>
    <property type="match status" value="1"/>
</dbReference>
<comment type="similarity">
    <text evidence="2 11">Belongs to the FPP/GGPP synthase family.</text>
</comment>
<evidence type="ECO:0000256" key="2">
    <source>
        <dbReference type="ARBA" id="ARBA00006706"/>
    </source>
</evidence>
<dbReference type="EMBL" id="CP014806">
    <property type="protein sequence ID" value="AMW98639.1"/>
    <property type="molecule type" value="Genomic_DNA"/>
</dbReference>
<dbReference type="Proteomes" id="UP000076021">
    <property type="component" value="Chromosome"/>
</dbReference>
<keyword evidence="12" id="KW-0175">Coiled coil</keyword>
<dbReference type="RefSeq" id="WP_066786058.1">
    <property type="nucleotide sequence ID" value="NZ_CP014806.1"/>
</dbReference>
<protein>
    <recommendedName>
        <fullName evidence="10">Heptaprenyl diphosphate synthase component 2</fullName>
        <ecNumber evidence="9">2.5.1.30</ecNumber>
    </recommendedName>
</protein>
<proteinExistence type="inferred from homology"/>
<evidence type="ECO:0000313" key="13">
    <source>
        <dbReference type="EMBL" id="AMW98639.1"/>
    </source>
</evidence>
<evidence type="ECO:0000256" key="4">
    <source>
        <dbReference type="ARBA" id="ARBA00022723"/>
    </source>
</evidence>
<dbReference type="EC" id="2.5.1.30" evidence="9"/>
<dbReference type="Gene3D" id="1.10.600.10">
    <property type="entry name" value="Farnesyl Diphosphate Synthase"/>
    <property type="match status" value="1"/>
</dbReference>
<organism evidence="13 14">
    <name type="scientific">Rummeliibacillus stabekisii</name>
    <dbReference type="NCBI Taxonomy" id="241244"/>
    <lineage>
        <taxon>Bacteria</taxon>
        <taxon>Bacillati</taxon>
        <taxon>Bacillota</taxon>
        <taxon>Bacilli</taxon>
        <taxon>Bacillales</taxon>
        <taxon>Caryophanaceae</taxon>
        <taxon>Rummeliibacillus</taxon>
    </lineage>
</organism>
<gene>
    <name evidence="13" type="ORF">ATY39_03785</name>
</gene>
<dbReference type="InterPro" id="IPR000092">
    <property type="entry name" value="Polyprenyl_synt"/>
</dbReference>
<dbReference type="SFLD" id="SFLDS00005">
    <property type="entry name" value="Isoprenoid_Synthase_Type_I"/>
    <property type="match status" value="1"/>
</dbReference>
<dbReference type="GO" id="GO:0008299">
    <property type="term" value="P:isoprenoid biosynthetic process"/>
    <property type="evidence" value="ECO:0007669"/>
    <property type="project" value="InterPro"/>
</dbReference>
<keyword evidence="3 11" id="KW-0808">Transferase</keyword>
<dbReference type="CDD" id="cd00685">
    <property type="entry name" value="Trans_IPPS_HT"/>
    <property type="match status" value="1"/>
</dbReference>